<gene>
    <name evidence="3" type="ORF">G4223_01670</name>
</gene>
<dbReference type="Gene3D" id="2.40.50.100">
    <property type="match status" value="1"/>
</dbReference>
<organism evidence="3 4">
    <name type="scientific">Magnetospirillum aberrantis SpK</name>
    <dbReference type="NCBI Taxonomy" id="908842"/>
    <lineage>
        <taxon>Bacteria</taxon>
        <taxon>Pseudomonadati</taxon>
        <taxon>Pseudomonadota</taxon>
        <taxon>Alphaproteobacteria</taxon>
        <taxon>Rhodospirillales</taxon>
        <taxon>Rhodospirillaceae</taxon>
        <taxon>Magnetospirillum</taxon>
    </lineage>
</organism>
<name>A0A7C9USE5_9PROT</name>
<comment type="caution">
    <text evidence="3">The sequence shown here is derived from an EMBL/GenBank/DDBJ whole genome shotgun (WGS) entry which is preliminary data.</text>
</comment>
<keyword evidence="2" id="KW-0175">Coiled coil</keyword>
<keyword evidence="4" id="KW-1185">Reference proteome</keyword>
<dbReference type="RefSeq" id="WP_163674135.1">
    <property type="nucleotide sequence ID" value="NZ_JAAIYP010000007.1"/>
</dbReference>
<proteinExistence type="predicted"/>
<accession>A0A7C9USE5</accession>
<evidence type="ECO:0000313" key="3">
    <source>
        <dbReference type="EMBL" id="NFV78826.1"/>
    </source>
</evidence>
<evidence type="ECO:0000256" key="2">
    <source>
        <dbReference type="ARBA" id="ARBA00023054"/>
    </source>
</evidence>
<dbReference type="PANTHER" id="PTHR32347">
    <property type="entry name" value="EFFLUX SYSTEM COMPONENT YKNX-RELATED"/>
    <property type="match status" value="1"/>
</dbReference>
<sequence length="429" mass="46622">MSDVAPLVTLLGLEEHALKARTALQLAFVMVNDTRALVGYRQAALFVPGSGVVAVSGVSTVETNAPFALFLERVFRAELAGRRVSPSDHAEWADWLPQQPLFLALADADGARIATLLLVRDDPWDEAITALLSRLVQTYAYAWSALHRPPPWRQWRDRLNNWPRWKWGAVAAGLLVLLFPVHLSVLAPAEIVPKDPAVIRAPLDGVIDTVLVRPNQAVVAGQLLFTFDRTTISGKQEVAAKALDTAMAELDQATQQAFFDPKAKADWAVIKARVEERQAELAQLQEVMGRAEVKAPRDGVAVMDDPSEWIGRPVNVGERVLAVADPAQVEVEAWLAPADLIDLSPGGAVTVFLNTDPLAPVAASLGYVAFEATLQPDGLLAHRVRAAIAGGADPRIGLKGTARLDGNRVPLVYWLVRRPLAVVRQWLGR</sequence>
<evidence type="ECO:0000256" key="1">
    <source>
        <dbReference type="ARBA" id="ARBA00004196"/>
    </source>
</evidence>
<dbReference type="AlphaFoldDB" id="A0A7C9USE5"/>
<dbReference type="PANTHER" id="PTHR32347:SF23">
    <property type="entry name" value="BLL5650 PROTEIN"/>
    <property type="match status" value="1"/>
</dbReference>
<evidence type="ECO:0000313" key="4">
    <source>
        <dbReference type="Proteomes" id="UP000480684"/>
    </source>
</evidence>
<dbReference type="SUPFAM" id="SSF111369">
    <property type="entry name" value="HlyD-like secretion proteins"/>
    <property type="match status" value="1"/>
</dbReference>
<dbReference type="GO" id="GO:0030313">
    <property type="term" value="C:cell envelope"/>
    <property type="evidence" value="ECO:0007669"/>
    <property type="project" value="UniProtKB-SubCell"/>
</dbReference>
<dbReference type="InterPro" id="IPR050465">
    <property type="entry name" value="UPF0194_transport"/>
</dbReference>
<protein>
    <submittedName>
        <fullName evidence="3">HlyD family efflux transporter periplasmic adaptor subunit</fullName>
    </submittedName>
</protein>
<dbReference type="EMBL" id="JAAIYP010000007">
    <property type="protein sequence ID" value="NFV78826.1"/>
    <property type="molecule type" value="Genomic_DNA"/>
</dbReference>
<dbReference type="Proteomes" id="UP000480684">
    <property type="component" value="Unassembled WGS sequence"/>
</dbReference>
<reference evidence="3 4" key="1">
    <citation type="submission" date="2020-02" db="EMBL/GenBank/DDBJ databases">
        <authorList>
            <person name="Dziuba M."/>
            <person name="Kuznetsov B."/>
            <person name="Mardanov A."/>
            <person name="Ravin N."/>
            <person name="Grouzdev D."/>
        </authorList>
    </citation>
    <scope>NUCLEOTIDE SEQUENCE [LARGE SCALE GENOMIC DNA]</scope>
    <source>
        <strain evidence="3 4">SpK</strain>
    </source>
</reference>
<comment type="subcellular location">
    <subcellularLocation>
        <location evidence="1">Cell envelope</location>
    </subcellularLocation>
</comment>